<evidence type="ECO:0000313" key="1">
    <source>
        <dbReference type="EMBL" id="EST10774.1"/>
    </source>
</evidence>
<organism evidence="1 2">
    <name type="scientific">Sporolactobacillus laevolacticus DSM 442</name>
    <dbReference type="NCBI Taxonomy" id="1395513"/>
    <lineage>
        <taxon>Bacteria</taxon>
        <taxon>Bacillati</taxon>
        <taxon>Bacillota</taxon>
        <taxon>Bacilli</taxon>
        <taxon>Bacillales</taxon>
        <taxon>Sporolactobacillaceae</taxon>
        <taxon>Sporolactobacillus</taxon>
    </lineage>
</organism>
<dbReference type="Pfam" id="PF16702">
    <property type="entry name" value="DUF5063"/>
    <property type="match status" value="1"/>
</dbReference>
<name>V6J1Z2_9BACL</name>
<accession>V6J1Z2</accession>
<dbReference type="Proteomes" id="UP000018296">
    <property type="component" value="Unassembled WGS sequence"/>
</dbReference>
<gene>
    <name evidence="1" type="ORF">P343_15315</name>
</gene>
<reference evidence="1 2" key="1">
    <citation type="journal article" date="2013" name="Genome Announc.">
        <title>Genome Sequence of Sporolactobacillus laevolacticus DSM442, an Efficient Polymer-Grade D-Lactate Producer from Agricultural Waste Cottonseed as a Nitrogen Source.</title>
        <authorList>
            <person name="Wang H."/>
            <person name="Wang L."/>
            <person name="Ju J."/>
            <person name="Yu B."/>
            <person name="Ma Y."/>
        </authorList>
    </citation>
    <scope>NUCLEOTIDE SEQUENCE [LARGE SCALE GENOMIC DNA]</scope>
    <source>
        <strain evidence="1 2">DSM 442</strain>
    </source>
</reference>
<dbReference type="InterPro" id="IPR032025">
    <property type="entry name" value="DUF5063"/>
</dbReference>
<dbReference type="InterPro" id="IPR038312">
    <property type="entry name" value="DUF5063_sf"/>
</dbReference>
<comment type="caution">
    <text evidence="1">The sequence shown here is derived from an EMBL/GenBank/DDBJ whole genome shotgun (WGS) entry which is preliminary data.</text>
</comment>
<dbReference type="PATRIC" id="fig|1395513.3.peg.3114"/>
<keyword evidence="2" id="KW-1185">Reference proteome</keyword>
<dbReference type="RefSeq" id="WP_023511284.1">
    <property type="nucleotide sequence ID" value="NZ_AWTC01000018.1"/>
</dbReference>
<dbReference type="AlphaFoldDB" id="V6J1Z2"/>
<protein>
    <recommendedName>
        <fullName evidence="3">DUF5063 domain-containing protein</fullName>
    </recommendedName>
</protein>
<sequence length="158" mass="18831">MSIDKSFENKAFFKVANDFCEYIEKHKLYNDLNKFRDLHKRLLIIYQAACSLVYVDSDSNPKHEAITLPIIKVKKYNYYWELFDPYHPDKPLTGSLSDDLASIYTELKMGVQLFKDNEVNEALWHWKFGFDNHWGFHTVDALRALHYVIFRELKNDSE</sequence>
<dbReference type="eggNOG" id="ENOG5030DZF">
    <property type="taxonomic scope" value="Bacteria"/>
</dbReference>
<evidence type="ECO:0000313" key="2">
    <source>
        <dbReference type="Proteomes" id="UP000018296"/>
    </source>
</evidence>
<dbReference type="Gene3D" id="1.20.120.1550">
    <property type="entry name" value="Protein of unknown function DUF5063"/>
    <property type="match status" value="1"/>
</dbReference>
<dbReference type="STRING" id="1395513.P343_15315"/>
<evidence type="ECO:0008006" key="3">
    <source>
        <dbReference type="Google" id="ProtNLM"/>
    </source>
</evidence>
<dbReference type="EMBL" id="AWTC01000018">
    <property type="protein sequence ID" value="EST10774.1"/>
    <property type="molecule type" value="Genomic_DNA"/>
</dbReference>
<proteinExistence type="predicted"/>